<evidence type="ECO:0000313" key="1">
    <source>
        <dbReference type="EMBL" id="CDQ61371.1"/>
    </source>
</evidence>
<gene>
    <name evidence="1" type="ORF">GSONMT00065118001</name>
</gene>
<name>A0A060W2W8_ONCMY</name>
<protein>
    <submittedName>
        <fullName evidence="1">Uncharacterized protein</fullName>
    </submittedName>
</protein>
<dbReference type="Proteomes" id="UP000193380">
    <property type="component" value="Unassembled WGS sequence"/>
</dbReference>
<organism evidence="1 2">
    <name type="scientific">Oncorhynchus mykiss</name>
    <name type="common">Rainbow trout</name>
    <name type="synonym">Salmo gairdneri</name>
    <dbReference type="NCBI Taxonomy" id="8022"/>
    <lineage>
        <taxon>Eukaryota</taxon>
        <taxon>Metazoa</taxon>
        <taxon>Chordata</taxon>
        <taxon>Craniata</taxon>
        <taxon>Vertebrata</taxon>
        <taxon>Euteleostomi</taxon>
        <taxon>Actinopterygii</taxon>
        <taxon>Neopterygii</taxon>
        <taxon>Teleostei</taxon>
        <taxon>Protacanthopterygii</taxon>
        <taxon>Salmoniformes</taxon>
        <taxon>Salmonidae</taxon>
        <taxon>Salmoninae</taxon>
        <taxon>Oncorhynchus</taxon>
    </lineage>
</organism>
<dbReference type="EMBL" id="FR904378">
    <property type="protein sequence ID" value="CDQ61371.1"/>
    <property type="molecule type" value="Genomic_DNA"/>
</dbReference>
<dbReference type="AlphaFoldDB" id="A0A060W2W8"/>
<evidence type="ECO:0000313" key="2">
    <source>
        <dbReference type="Proteomes" id="UP000193380"/>
    </source>
</evidence>
<accession>A0A060W2W8</accession>
<reference evidence="1" key="2">
    <citation type="submission" date="2014-03" db="EMBL/GenBank/DDBJ databases">
        <authorList>
            <person name="Genoscope - CEA"/>
        </authorList>
    </citation>
    <scope>NUCLEOTIDE SEQUENCE</scope>
</reference>
<reference evidence="1" key="1">
    <citation type="journal article" date="2014" name="Nat. Commun.">
        <title>The rainbow trout genome provides novel insights into evolution after whole-genome duplication in vertebrates.</title>
        <authorList>
            <person name="Berthelot C."/>
            <person name="Brunet F."/>
            <person name="Chalopin D."/>
            <person name="Juanchich A."/>
            <person name="Bernard M."/>
            <person name="Noel B."/>
            <person name="Bento P."/>
            <person name="Da Silva C."/>
            <person name="Labadie K."/>
            <person name="Alberti A."/>
            <person name="Aury J.M."/>
            <person name="Louis A."/>
            <person name="Dehais P."/>
            <person name="Bardou P."/>
            <person name="Montfort J."/>
            <person name="Klopp C."/>
            <person name="Cabau C."/>
            <person name="Gaspin C."/>
            <person name="Thorgaard G.H."/>
            <person name="Boussaha M."/>
            <person name="Quillet E."/>
            <person name="Guyomard R."/>
            <person name="Galiana D."/>
            <person name="Bobe J."/>
            <person name="Volff J.N."/>
            <person name="Genet C."/>
            <person name="Wincker P."/>
            <person name="Jaillon O."/>
            <person name="Roest Crollius H."/>
            <person name="Guiguen Y."/>
        </authorList>
    </citation>
    <scope>NUCLEOTIDE SEQUENCE [LARGE SCALE GENOMIC DNA]</scope>
</reference>
<dbReference type="STRING" id="8022.A0A060W2W8"/>
<sequence length="75" mass="8501">MPKKCKFQDSWLTKDIYKDWLVKDPREIYMARCRACSKSIKVHAMGEAPVTSHAAGASHRTALCKLKTSLGYVGW</sequence>
<proteinExistence type="predicted"/>
<dbReference type="PaxDb" id="8022-A0A060W2W8"/>